<organism evidence="2 3">
    <name type="scientific">Dreissena polymorpha</name>
    <name type="common">Zebra mussel</name>
    <name type="synonym">Mytilus polymorpha</name>
    <dbReference type="NCBI Taxonomy" id="45954"/>
    <lineage>
        <taxon>Eukaryota</taxon>
        <taxon>Metazoa</taxon>
        <taxon>Spiralia</taxon>
        <taxon>Lophotrochozoa</taxon>
        <taxon>Mollusca</taxon>
        <taxon>Bivalvia</taxon>
        <taxon>Autobranchia</taxon>
        <taxon>Heteroconchia</taxon>
        <taxon>Euheterodonta</taxon>
        <taxon>Imparidentia</taxon>
        <taxon>Neoheterodontei</taxon>
        <taxon>Myida</taxon>
        <taxon>Dreissenoidea</taxon>
        <taxon>Dreissenidae</taxon>
        <taxon>Dreissena</taxon>
    </lineage>
</organism>
<evidence type="ECO:0000313" key="3">
    <source>
        <dbReference type="Proteomes" id="UP000828390"/>
    </source>
</evidence>
<proteinExistence type="predicted"/>
<reference evidence="2" key="1">
    <citation type="journal article" date="2019" name="bioRxiv">
        <title>The Genome of the Zebra Mussel, Dreissena polymorpha: A Resource for Invasive Species Research.</title>
        <authorList>
            <person name="McCartney M.A."/>
            <person name="Auch B."/>
            <person name="Kono T."/>
            <person name="Mallez S."/>
            <person name="Zhang Y."/>
            <person name="Obille A."/>
            <person name="Becker A."/>
            <person name="Abrahante J.E."/>
            <person name="Garbe J."/>
            <person name="Badalamenti J.P."/>
            <person name="Herman A."/>
            <person name="Mangelson H."/>
            <person name="Liachko I."/>
            <person name="Sullivan S."/>
            <person name="Sone E.D."/>
            <person name="Koren S."/>
            <person name="Silverstein K.A.T."/>
            <person name="Beckman K.B."/>
            <person name="Gohl D.M."/>
        </authorList>
    </citation>
    <scope>NUCLEOTIDE SEQUENCE</scope>
    <source>
        <strain evidence="2">Duluth1</strain>
        <tissue evidence="2">Whole animal</tissue>
    </source>
</reference>
<dbReference type="Proteomes" id="UP000828390">
    <property type="component" value="Unassembled WGS sequence"/>
</dbReference>
<dbReference type="AlphaFoldDB" id="A0A9D4GHF8"/>
<evidence type="ECO:0000256" key="1">
    <source>
        <dbReference type="SAM" id="MobiDB-lite"/>
    </source>
</evidence>
<feature type="region of interest" description="Disordered" evidence="1">
    <location>
        <begin position="105"/>
        <end position="125"/>
    </location>
</feature>
<gene>
    <name evidence="2" type="ORF">DPMN_144046</name>
</gene>
<keyword evidence="3" id="KW-1185">Reference proteome</keyword>
<name>A0A9D4GHF8_DREPO</name>
<dbReference type="EMBL" id="JAIWYP010000006">
    <property type="protein sequence ID" value="KAH3815519.1"/>
    <property type="molecule type" value="Genomic_DNA"/>
</dbReference>
<sequence length="181" mass="19974">MLTVLKLPALAEDALIDEAVERTIKVQGQRGCSMMGVLNILTTNGILDKDLETFRHTQCNKNQQDSIPHILAVGCGTQALNTIKGRQPLCLYCQEVGHATASAQAFTPAQKQAEEQPPSQEDETGFKTNTETLEEHQHLWVMGQIGSRKLQHTGSSPIEDIQRYHIARDTLSCARPARSGR</sequence>
<protein>
    <submittedName>
        <fullName evidence="2">Uncharacterized protein</fullName>
    </submittedName>
</protein>
<accession>A0A9D4GHF8</accession>
<reference evidence="2" key="2">
    <citation type="submission" date="2020-11" db="EMBL/GenBank/DDBJ databases">
        <authorList>
            <person name="McCartney M.A."/>
            <person name="Auch B."/>
            <person name="Kono T."/>
            <person name="Mallez S."/>
            <person name="Becker A."/>
            <person name="Gohl D.M."/>
            <person name="Silverstein K.A.T."/>
            <person name="Koren S."/>
            <person name="Bechman K.B."/>
            <person name="Herman A."/>
            <person name="Abrahante J.E."/>
            <person name="Garbe J."/>
        </authorList>
    </citation>
    <scope>NUCLEOTIDE SEQUENCE</scope>
    <source>
        <strain evidence="2">Duluth1</strain>
        <tissue evidence="2">Whole animal</tissue>
    </source>
</reference>
<evidence type="ECO:0000313" key="2">
    <source>
        <dbReference type="EMBL" id="KAH3815519.1"/>
    </source>
</evidence>
<comment type="caution">
    <text evidence="2">The sequence shown here is derived from an EMBL/GenBank/DDBJ whole genome shotgun (WGS) entry which is preliminary data.</text>
</comment>